<dbReference type="Proteomes" id="UP001219933">
    <property type="component" value="Chromosome 2"/>
</dbReference>
<evidence type="ECO:0000313" key="2">
    <source>
        <dbReference type="EMBL" id="WFD34904.1"/>
    </source>
</evidence>
<evidence type="ECO:0000256" key="1">
    <source>
        <dbReference type="SAM" id="Phobius"/>
    </source>
</evidence>
<feature type="transmembrane region" description="Helical" evidence="1">
    <location>
        <begin position="73"/>
        <end position="92"/>
    </location>
</feature>
<sequence length="299" mass="33768">MTSVYRQAAKHVTNPRVIYRGGPYMRTPWFLLASASFALAGLNFASFVRDFLCWPLFPTGDKQPELVNKPTRYAAAGGVLMLSLLCSWYFAYAPSRMVTRLTVFPAEELLGVRTAMPPATRFLPRPIREMAFFRRAGSPSMDDPRERFVHLADVYRLQGSAVGAEVSELQRIVKEGTTLPQDRAAWLSKAGSQVARADVQDTLLLRVADARLAFQLAGAPHRRTVLNEPPLSGLRKALHLLWRGATDWEVPPNYVEPPAEKAVREKRAAHGVDTEPWFLDRAKFDRLFPLDRTRYSKKK</sequence>
<name>A0AAF0J6S8_9BASI</name>
<dbReference type="AlphaFoldDB" id="A0AAF0J6S8"/>
<gene>
    <name evidence="2" type="ORF">MCUN1_001749</name>
</gene>
<reference evidence="2" key="1">
    <citation type="submission" date="2023-03" db="EMBL/GenBank/DDBJ databases">
        <title>Mating type loci evolution in Malassezia.</title>
        <authorList>
            <person name="Coelho M.A."/>
        </authorList>
    </citation>
    <scope>NUCLEOTIDE SEQUENCE</scope>
    <source>
        <strain evidence="2">CBS 11721</strain>
    </source>
</reference>
<keyword evidence="1" id="KW-0472">Membrane</keyword>
<dbReference type="EMBL" id="CP119878">
    <property type="protein sequence ID" value="WFD34904.1"/>
    <property type="molecule type" value="Genomic_DNA"/>
</dbReference>
<keyword evidence="3" id="KW-1185">Reference proteome</keyword>
<keyword evidence="1" id="KW-0812">Transmembrane</keyword>
<feature type="transmembrane region" description="Helical" evidence="1">
    <location>
        <begin position="29"/>
        <end position="48"/>
    </location>
</feature>
<protein>
    <submittedName>
        <fullName evidence="2">Uncharacterized protein</fullName>
    </submittedName>
</protein>
<proteinExistence type="predicted"/>
<organism evidence="2 3">
    <name type="scientific">Malassezia cuniculi</name>
    <dbReference type="NCBI Taxonomy" id="948313"/>
    <lineage>
        <taxon>Eukaryota</taxon>
        <taxon>Fungi</taxon>
        <taxon>Dikarya</taxon>
        <taxon>Basidiomycota</taxon>
        <taxon>Ustilaginomycotina</taxon>
        <taxon>Malasseziomycetes</taxon>
        <taxon>Malasseziales</taxon>
        <taxon>Malasseziaceae</taxon>
        <taxon>Malassezia</taxon>
    </lineage>
</organism>
<evidence type="ECO:0000313" key="3">
    <source>
        <dbReference type="Proteomes" id="UP001219933"/>
    </source>
</evidence>
<keyword evidence="1" id="KW-1133">Transmembrane helix</keyword>
<accession>A0AAF0J6S8</accession>